<reference evidence="3" key="1">
    <citation type="submission" date="2016-11" db="EMBL/GenBank/DDBJ databases">
        <authorList>
            <person name="Guldener U."/>
        </authorList>
    </citation>
    <scope>NUCLEOTIDE SEQUENCE [LARGE SCALE GENOMIC DNA]</scope>
</reference>
<dbReference type="VEuPathDB" id="FungiDB:HGUI_00117"/>
<feature type="region of interest" description="Disordered" evidence="1">
    <location>
        <begin position="448"/>
        <end position="487"/>
    </location>
</feature>
<keyword evidence="3" id="KW-1185">Reference proteome</keyword>
<sequence>MSQPACIFYGDSPTCMFFSWRISYTNISVINISNKISSDGIISWKSDKLGSNFYTPNLFIKEIFDDPNIISAKIDNSFDINYIYISCDSISEIEKVCISLNAVILNTTIIFVECNFAVDIDFHVYNFIRNRYFKDIVVISVLSDLEGRKLTSGSYMLLSDDINLYFGLSYMQNMKSLNDDYLMYLKNVNYQFNKKESSLQLFIDAMNSTNETIIHLHKSSLHTNELALRIWNSIIPRIIFNIIAIIYEDTEYIHFIDRNQSLARDLSQNTLKELVKIAFYHCDYNFELINPATVKKDKIDFSVQFLPYISSRQQLDTVDMNYDHLVSLILGKYKKLNSEQHNKDSAEFVSLSFEAYCFYHKIEFPASVMFSQIFSLSKKYSLESMCLKFLSQFYERLCILSGMPVYFSENDKKINGLESNSYSKKQSLIFGRSNISVAGNINVCSNEDKKHNKQIRKKRKEKIKKSKPKKEKKSNNSDVTKETNNSSGDNLVDDIAALYLDALDNVEMLATSAPIVEEIMENDASSDSSEYTYKTVDSSTLSESSFSMSHMSDSETESECSYHVLNTDKGTEYKKTKKSKNKTKKGSKNHTNYEVPKKTGAYESLNDLKLYFDANKKDELKRFSSVSKIMTVDVEYELMKRLSHNYEVEDRSRYSGIYIDNDMLNTMNNTFLQNMIGREVSESVLIKRKKLMQDITRFRRFKIEHSMKEGGMEYMKIMEEKLNNGLNHSTTNRFGKTDMLIGMNKKKEKKKTQGMIEYQREDLKK</sequence>
<feature type="region of interest" description="Disordered" evidence="1">
    <location>
        <begin position="746"/>
        <end position="765"/>
    </location>
</feature>
<dbReference type="EMBL" id="FQNF01000002">
    <property type="protein sequence ID" value="SGZ37917.1"/>
    <property type="molecule type" value="Genomic_DNA"/>
</dbReference>
<evidence type="ECO:0000313" key="3">
    <source>
        <dbReference type="Proteomes" id="UP000183365"/>
    </source>
</evidence>
<dbReference type="InterPro" id="IPR051402">
    <property type="entry name" value="KPR-Related"/>
</dbReference>
<organism evidence="2 3">
    <name type="scientific">Hanseniaspora guilliermondii</name>
    <dbReference type="NCBI Taxonomy" id="56406"/>
    <lineage>
        <taxon>Eukaryota</taxon>
        <taxon>Fungi</taxon>
        <taxon>Dikarya</taxon>
        <taxon>Ascomycota</taxon>
        <taxon>Saccharomycotina</taxon>
        <taxon>Saccharomycetes</taxon>
        <taxon>Saccharomycodales</taxon>
        <taxon>Saccharomycodaceae</taxon>
        <taxon>Hanseniaspora</taxon>
    </lineage>
</organism>
<protein>
    <recommendedName>
        <fullName evidence="4">Ketopantoate reductase C-terminal domain-containing protein</fullName>
    </recommendedName>
</protein>
<dbReference type="OrthoDB" id="4068630at2759"/>
<accession>A0A1L0CGQ8</accession>
<evidence type="ECO:0008006" key="4">
    <source>
        <dbReference type="Google" id="ProtNLM"/>
    </source>
</evidence>
<dbReference type="AlphaFoldDB" id="A0A1L0CGQ8"/>
<evidence type="ECO:0000256" key="1">
    <source>
        <dbReference type="SAM" id="MobiDB-lite"/>
    </source>
</evidence>
<feature type="compositionally biased region" description="Basic residues" evidence="1">
    <location>
        <begin position="451"/>
        <end position="472"/>
    </location>
</feature>
<feature type="region of interest" description="Disordered" evidence="1">
    <location>
        <begin position="572"/>
        <end position="598"/>
    </location>
</feature>
<evidence type="ECO:0000313" key="2">
    <source>
        <dbReference type="EMBL" id="SGZ37917.1"/>
    </source>
</evidence>
<dbReference type="PANTHER" id="PTHR21708">
    <property type="entry name" value="PROBABLE 2-DEHYDROPANTOATE 2-REDUCTASE"/>
    <property type="match status" value="1"/>
</dbReference>
<dbReference type="GO" id="GO:0005737">
    <property type="term" value="C:cytoplasm"/>
    <property type="evidence" value="ECO:0007669"/>
    <property type="project" value="TreeGrafter"/>
</dbReference>
<name>A0A1L0CGQ8_9ASCO</name>
<proteinExistence type="predicted"/>
<dbReference type="Proteomes" id="UP000183365">
    <property type="component" value="Unassembled WGS sequence"/>
</dbReference>
<gene>
    <name evidence="2" type="ORF">HGUI_00117</name>
</gene>
<feature type="compositionally biased region" description="Basic residues" evidence="1">
    <location>
        <begin position="575"/>
        <end position="588"/>
    </location>
</feature>
<dbReference type="PANTHER" id="PTHR21708:SF34">
    <property type="entry name" value="OUTER SPORE WALL PROTEIN 2"/>
    <property type="match status" value="1"/>
</dbReference>